<accession>A0AAW1TQ76</accession>
<comment type="catalytic activity">
    <reaction evidence="15">
        <text>firefly D-luciferin + ATP + O2 = firefly oxyluciferin + hnu + AMP + CO2 + diphosphate</text>
        <dbReference type="Rhea" id="RHEA:10732"/>
        <dbReference type="ChEBI" id="CHEBI:15379"/>
        <dbReference type="ChEBI" id="CHEBI:16526"/>
        <dbReference type="ChEBI" id="CHEBI:16792"/>
        <dbReference type="ChEBI" id="CHEBI:30212"/>
        <dbReference type="ChEBI" id="CHEBI:30616"/>
        <dbReference type="ChEBI" id="CHEBI:33019"/>
        <dbReference type="ChEBI" id="CHEBI:58038"/>
        <dbReference type="ChEBI" id="CHEBI:456215"/>
        <dbReference type="EC" id="1.13.12.7"/>
    </reaction>
</comment>
<dbReference type="Gene3D" id="3.40.50.980">
    <property type="match status" value="2"/>
</dbReference>
<dbReference type="Pfam" id="PF13193">
    <property type="entry name" value="AMP-binding_C"/>
    <property type="match status" value="1"/>
</dbReference>
<dbReference type="Pfam" id="PF00501">
    <property type="entry name" value="AMP-binding"/>
    <property type="match status" value="1"/>
</dbReference>
<keyword evidence="6" id="KW-0479">Metal-binding</keyword>
<keyword evidence="11" id="KW-0503">Monooxygenase</keyword>
<evidence type="ECO:0000256" key="10">
    <source>
        <dbReference type="ARBA" id="ARBA00023002"/>
    </source>
</evidence>
<dbReference type="GO" id="GO:0004497">
    <property type="term" value="F:monooxygenase activity"/>
    <property type="evidence" value="ECO:0007669"/>
    <property type="project" value="UniProtKB-KW"/>
</dbReference>
<dbReference type="InterPro" id="IPR045851">
    <property type="entry name" value="AMP-bd_C_sf"/>
</dbReference>
<keyword evidence="12" id="KW-0576">Peroxisome</keyword>
<dbReference type="InterPro" id="IPR000873">
    <property type="entry name" value="AMP-dep_synth/lig_dom"/>
</dbReference>
<keyword evidence="14" id="KW-0599">Photoprotein</keyword>
<name>A0AAW1TQ76_9CUCU</name>
<evidence type="ECO:0000256" key="7">
    <source>
        <dbReference type="ARBA" id="ARBA00022741"/>
    </source>
</evidence>
<protein>
    <recommendedName>
        <fullName evidence="5">Luciferin 4-monooxygenase</fullName>
        <ecNumber evidence="4">1.13.12.7</ecNumber>
    </recommendedName>
</protein>
<evidence type="ECO:0000256" key="12">
    <source>
        <dbReference type="ARBA" id="ARBA00023140"/>
    </source>
</evidence>
<evidence type="ECO:0000256" key="15">
    <source>
        <dbReference type="ARBA" id="ARBA00048497"/>
    </source>
</evidence>
<evidence type="ECO:0000256" key="13">
    <source>
        <dbReference type="ARBA" id="ARBA00023223"/>
    </source>
</evidence>
<dbReference type="GO" id="GO:0008218">
    <property type="term" value="P:bioluminescence"/>
    <property type="evidence" value="ECO:0007669"/>
    <property type="project" value="UniProtKB-KW"/>
</dbReference>
<comment type="cofactor">
    <cofactor evidence="1">
        <name>Mg(2+)</name>
        <dbReference type="ChEBI" id="CHEBI:18420"/>
    </cofactor>
</comment>
<evidence type="ECO:0000313" key="19">
    <source>
        <dbReference type="Proteomes" id="UP001431783"/>
    </source>
</evidence>
<dbReference type="GO" id="GO:0046872">
    <property type="term" value="F:metal ion binding"/>
    <property type="evidence" value="ECO:0007669"/>
    <property type="project" value="UniProtKB-KW"/>
</dbReference>
<evidence type="ECO:0000256" key="4">
    <source>
        <dbReference type="ARBA" id="ARBA00012532"/>
    </source>
</evidence>
<dbReference type="GO" id="GO:0005524">
    <property type="term" value="F:ATP binding"/>
    <property type="evidence" value="ECO:0007669"/>
    <property type="project" value="UniProtKB-KW"/>
</dbReference>
<evidence type="ECO:0000256" key="9">
    <source>
        <dbReference type="ARBA" id="ARBA00022842"/>
    </source>
</evidence>
<organism evidence="18 19">
    <name type="scientific">Henosepilachna vigintioctopunctata</name>
    <dbReference type="NCBI Taxonomy" id="420089"/>
    <lineage>
        <taxon>Eukaryota</taxon>
        <taxon>Metazoa</taxon>
        <taxon>Ecdysozoa</taxon>
        <taxon>Arthropoda</taxon>
        <taxon>Hexapoda</taxon>
        <taxon>Insecta</taxon>
        <taxon>Pterygota</taxon>
        <taxon>Neoptera</taxon>
        <taxon>Endopterygota</taxon>
        <taxon>Coleoptera</taxon>
        <taxon>Polyphaga</taxon>
        <taxon>Cucujiformia</taxon>
        <taxon>Coccinelloidea</taxon>
        <taxon>Coccinellidae</taxon>
        <taxon>Epilachninae</taxon>
        <taxon>Epilachnini</taxon>
        <taxon>Henosepilachna</taxon>
    </lineage>
</organism>
<dbReference type="Gene3D" id="3.30.300.30">
    <property type="match status" value="1"/>
</dbReference>
<dbReference type="Proteomes" id="UP001431783">
    <property type="component" value="Unassembled WGS sequence"/>
</dbReference>
<keyword evidence="13" id="KW-0455">Luminescence</keyword>
<evidence type="ECO:0000256" key="14">
    <source>
        <dbReference type="ARBA" id="ARBA00023262"/>
    </source>
</evidence>
<keyword evidence="10" id="KW-0560">Oxidoreductase</keyword>
<evidence type="ECO:0000313" key="18">
    <source>
        <dbReference type="EMBL" id="KAK9872485.1"/>
    </source>
</evidence>
<feature type="domain" description="AMP-binding enzyme C-terminal" evidence="17">
    <location>
        <begin position="448"/>
        <end position="524"/>
    </location>
</feature>
<dbReference type="PANTHER" id="PTHR24096">
    <property type="entry name" value="LONG-CHAIN-FATTY-ACID--COA LIGASE"/>
    <property type="match status" value="1"/>
</dbReference>
<dbReference type="EMBL" id="JARQZJ010000011">
    <property type="protein sequence ID" value="KAK9872485.1"/>
    <property type="molecule type" value="Genomic_DNA"/>
</dbReference>
<dbReference type="Gene3D" id="2.30.38.10">
    <property type="entry name" value="Luciferase, Domain 3"/>
    <property type="match status" value="1"/>
</dbReference>
<dbReference type="GO" id="GO:0016405">
    <property type="term" value="F:CoA-ligase activity"/>
    <property type="evidence" value="ECO:0007669"/>
    <property type="project" value="TreeGrafter"/>
</dbReference>
<keyword evidence="19" id="KW-1185">Reference proteome</keyword>
<dbReference type="SUPFAM" id="SSF56801">
    <property type="entry name" value="Acetyl-CoA synthetase-like"/>
    <property type="match status" value="1"/>
</dbReference>
<evidence type="ECO:0000256" key="2">
    <source>
        <dbReference type="ARBA" id="ARBA00004275"/>
    </source>
</evidence>
<comment type="caution">
    <text evidence="18">The sequence shown here is derived from an EMBL/GenBank/DDBJ whole genome shotgun (WGS) entry which is preliminary data.</text>
</comment>
<evidence type="ECO:0000256" key="11">
    <source>
        <dbReference type="ARBA" id="ARBA00023033"/>
    </source>
</evidence>
<evidence type="ECO:0000256" key="6">
    <source>
        <dbReference type="ARBA" id="ARBA00022723"/>
    </source>
</evidence>
<keyword evidence="8" id="KW-0067">ATP-binding</keyword>
<dbReference type="PANTHER" id="PTHR24096:SF423">
    <property type="entry name" value="GM05240P"/>
    <property type="match status" value="1"/>
</dbReference>
<evidence type="ECO:0000256" key="1">
    <source>
        <dbReference type="ARBA" id="ARBA00001946"/>
    </source>
</evidence>
<evidence type="ECO:0000256" key="5">
    <source>
        <dbReference type="ARBA" id="ARBA00019043"/>
    </source>
</evidence>
<dbReference type="EC" id="1.13.12.7" evidence="4"/>
<dbReference type="FunFam" id="3.30.300.30:FF:000007">
    <property type="entry name" value="4-coumarate--CoA ligase 2"/>
    <property type="match status" value="1"/>
</dbReference>
<evidence type="ECO:0000256" key="3">
    <source>
        <dbReference type="ARBA" id="ARBA00006432"/>
    </source>
</evidence>
<evidence type="ECO:0000259" key="17">
    <source>
        <dbReference type="Pfam" id="PF13193"/>
    </source>
</evidence>
<feature type="domain" description="AMP-dependent synthetase/ligase" evidence="16">
    <location>
        <begin position="33"/>
        <end position="397"/>
    </location>
</feature>
<proteinExistence type="inferred from homology"/>
<dbReference type="AlphaFoldDB" id="A0AAW1TQ76"/>
<keyword evidence="9" id="KW-0460">Magnesium</keyword>
<dbReference type="PROSITE" id="PS00455">
    <property type="entry name" value="AMP_BINDING"/>
    <property type="match status" value="1"/>
</dbReference>
<evidence type="ECO:0000259" key="16">
    <source>
        <dbReference type="Pfam" id="PF00501"/>
    </source>
</evidence>
<dbReference type="GO" id="GO:0005777">
    <property type="term" value="C:peroxisome"/>
    <property type="evidence" value="ECO:0007669"/>
    <property type="project" value="UniProtKB-SubCell"/>
</dbReference>
<dbReference type="InterPro" id="IPR020845">
    <property type="entry name" value="AMP-binding_CS"/>
</dbReference>
<comment type="subcellular location">
    <subcellularLocation>
        <location evidence="2">Peroxisome</location>
    </subcellularLocation>
</comment>
<keyword evidence="7" id="KW-0547">Nucleotide-binding</keyword>
<evidence type="ECO:0000256" key="8">
    <source>
        <dbReference type="ARBA" id="ARBA00022840"/>
    </source>
</evidence>
<dbReference type="InterPro" id="IPR025110">
    <property type="entry name" value="AMP-bd_C"/>
</dbReference>
<comment type="similarity">
    <text evidence="3">Belongs to the ATP-dependent AMP-binding enzyme family.</text>
</comment>
<reference evidence="18 19" key="1">
    <citation type="submission" date="2023-03" db="EMBL/GenBank/DDBJ databases">
        <title>Genome insight into feeding habits of ladybird beetles.</title>
        <authorList>
            <person name="Li H.-S."/>
            <person name="Huang Y.-H."/>
            <person name="Pang H."/>
        </authorList>
    </citation>
    <scope>NUCLEOTIDE SEQUENCE [LARGE SCALE GENOMIC DNA]</scope>
    <source>
        <strain evidence="18">SYSU_2023b</strain>
        <tissue evidence="18">Whole body</tissue>
    </source>
</reference>
<sequence>MLGNGPVIYGLDPLEPLPNISFGEIIYQTLKDKPKNQPILINGHSGKKITYSELLEKSCLLADALISYGYGPNTVMAISSKNSLEYYYPLIAAIFIGAVAAPLNNDYTNIELNHVLNIFKPRVIFCSKDLVQKFMKQKSEKEFIEKIIVIDTEESVFEGESLKHFIAGNVNGSMKLTVYRPVDIKAHPAFLMCSSGTTGLPKAVMLTHQNLNTLFMQFKDSRILGHDVISLCLPPFFHVYGLGSTLIGMLVSGPIVFLHHFEGNSFLKSIEEYKVNRLFLVPPLVVYLTKCPFLKNFDLSSITEVICGAAPLKESTERDIKEKLNLKVVRQVYGLTETSYAVMYSDKDGKKWKPGSSGRVGPYIQFAVRNPDTGKFLGPNESGEICIKGDMVMKGYYDNLEATENAFTDNGWLRTGDIGYYDEEEYFYITDRIKELIKYKGFQVAPAELEALLLTHEDIIDTGVIGVPDERAGELPFAFVVKKQNSLLCAKEVQSFVENNLSHQKWLRGGVIFVDSIPKTASGKILRKELRILFQKL</sequence>
<gene>
    <name evidence="18" type="ORF">WA026_017953</name>
</gene>